<keyword evidence="6" id="KW-1185">Reference proteome</keyword>
<evidence type="ECO:0000256" key="1">
    <source>
        <dbReference type="ARBA" id="ARBA00022884"/>
    </source>
</evidence>
<dbReference type="InterPro" id="IPR040598">
    <property type="entry name" value="NIP7_N"/>
</dbReference>
<comment type="subunit">
    <text evidence="2">Interacts with pre-ribosome complex.</text>
</comment>
<dbReference type="GO" id="GO:0005634">
    <property type="term" value="C:nucleus"/>
    <property type="evidence" value="ECO:0007669"/>
    <property type="project" value="InterPro"/>
</dbReference>
<dbReference type="OMA" id="QSTQDCR"/>
<sequence>MRPLTTEESKIFFDKLSKFFGENVCLLIDRPDGTYCFRFHNDQVFYISDKIRKLAESIAHENLQRLGTCFGKFTKTGKFHLYITSLDHLAHYAKVHKVRLKSGIGKKTEATTKYQDVVVYSMNDQPLGCCTAAQTTQDCQAADTMTVVCLHQSDIGEYIRIEKYIPSVKI</sequence>
<name>T1JIB4_STRMM</name>
<dbReference type="CDD" id="cd21146">
    <property type="entry name" value="Nip7_N_euk"/>
    <property type="match status" value="1"/>
</dbReference>
<dbReference type="Gene3D" id="3.10.450.220">
    <property type="match status" value="1"/>
</dbReference>
<accession>T1JIB4</accession>
<dbReference type="Pfam" id="PF17833">
    <property type="entry name" value="pre-PUA_NIP7"/>
    <property type="match status" value="1"/>
</dbReference>
<dbReference type="GO" id="GO:0003723">
    <property type="term" value="F:RNA binding"/>
    <property type="evidence" value="ECO:0007669"/>
    <property type="project" value="UniProtKB-KW"/>
</dbReference>
<dbReference type="STRING" id="126957.T1JIB4"/>
<dbReference type="SUPFAM" id="SSF88802">
    <property type="entry name" value="Pre-PUA domain"/>
    <property type="match status" value="1"/>
</dbReference>
<evidence type="ECO:0000259" key="4">
    <source>
        <dbReference type="Pfam" id="PF17833"/>
    </source>
</evidence>
<organism evidence="5 6">
    <name type="scientific">Strigamia maritima</name>
    <name type="common">European centipede</name>
    <name type="synonym">Geophilus maritimus</name>
    <dbReference type="NCBI Taxonomy" id="126957"/>
    <lineage>
        <taxon>Eukaryota</taxon>
        <taxon>Metazoa</taxon>
        <taxon>Ecdysozoa</taxon>
        <taxon>Arthropoda</taxon>
        <taxon>Myriapoda</taxon>
        <taxon>Chilopoda</taxon>
        <taxon>Pleurostigmophora</taxon>
        <taxon>Geophilomorpha</taxon>
        <taxon>Linotaeniidae</taxon>
        <taxon>Strigamia</taxon>
    </lineage>
</organism>
<dbReference type="AlphaFoldDB" id="T1JIB4"/>
<protein>
    <recommendedName>
        <fullName evidence="2">60S ribosome subunit biogenesis protein NIP7 homolog</fullName>
    </recommendedName>
</protein>
<keyword evidence="2" id="KW-0539">Nucleus</keyword>
<dbReference type="Gene3D" id="2.30.130.10">
    <property type="entry name" value="PUA domain"/>
    <property type="match status" value="1"/>
</dbReference>
<dbReference type="InterPro" id="IPR005155">
    <property type="entry name" value="UPF0113_PUA"/>
</dbReference>
<dbReference type="Pfam" id="PF03657">
    <property type="entry name" value="UPF0113"/>
    <property type="match status" value="1"/>
</dbReference>
<reference evidence="6" key="1">
    <citation type="submission" date="2011-05" db="EMBL/GenBank/DDBJ databases">
        <authorList>
            <person name="Richards S.R."/>
            <person name="Qu J."/>
            <person name="Jiang H."/>
            <person name="Jhangiani S.N."/>
            <person name="Agravi P."/>
            <person name="Goodspeed R."/>
            <person name="Gross S."/>
            <person name="Mandapat C."/>
            <person name="Jackson L."/>
            <person name="Mathew T."/>
            <person name="Pu L."/>
            <person name="Thornton R."/>
            <person name="Saada N."/>
            <person name="Wilczek-Boney K.B."/>
            <person name="Lee S."/>
            <person name="Kovar C."/>
            <person name="Wu Y."/>
            <person name="Scherer S.E."/>
            <person name="Worley K.C."/>
            <person name="Muzny D.M."/>
            <person name="Gibbs R."/>
        </authorList>
    </citation>
    <scope>NUCLEOTIDE SEQUENCE</scope>
    <source>
        <strain evidence="6">Brora</strain>
    </source>
</reference>
<dbReference type="HOGENOM" id="CLU_097217_0_0_1"/>
<feature type="domain" description="UPF0113" evidence="3">
    <location>
        <begin position="100"/>
        <end position="160"/>
    </location>
</feature>
<comment type="function">
    <text evidence="2">Required for proper 34S pre-rRNA processing and 60S ribosome subunit assembly.</text>
</comment>
<dbReference type="PIRSF" id="PIRSF017190">
    <property type="entry name" value="Rbsml_synth_fac_NIP7"/>
    <property type="match status" value="1"/>
</dbReference>
<dbReference type="PhylomeDB" id="T1JIB4"/>
<evidence type="ECO:0000313" key="5">
    <source>
        <dbReference type="EnsemblMetazoa" id="SMAR013595-PA"/>
    </source>
</evidence>
<dbReference type="SUPFAM" id="SSF88697">
    <property type="entry name" value="PUA domain-like"/>
    <property type="match status" value="1"/>
</dbReference>
<proteinExistence type="inferred from homology"/>
<dbReference type="EMBL" id="JH431968">
    <property type="status" value="NOT_ANNOTATED_CDS"/>
    <property type="molecule type" value="Genomic_DNA"/>
</dbReference>
<dbReference type="InterPro" id="IPR015947">
    <property type="entry name" value="PUA-like_sf"/>
</dbReference>
<dbReference type="InterPro" id="IPR036974">
    <property type="entry name" value="PUA_sf"/>
</dbReference>
<comment type="similarity">
    <text evidence="2">Belongs to the NIP7 family.</text>
</comment>
<evidence type="ECO:0000313" key="6">
    <source>
        <dbReference type="Proteomes" id="UP000014500"/>
    </source>
</evidence>
<dbReference type="CDD" id="cd21151">
    <property type="entry name" value="PUA_Nip7-like"/>
    <property type="match status" value="1"/>
</dbReference>
<dbReference type="Proteomes" id="UP000014500">
    <property type="component" value="Unassembled WGS sequence"/>
</dbReference>
<feature type="domain" description="60S ribosome subunit biogenesis protein NIP7 pre-PUA" evidence="4">
    <location>
        <begin position="1"/>
        <end position="83"/>
    </location>
</feature>
<keyword evidence="2" id="KW-0690">Ribosome biogenesis</keyword>
<keyword evidence="1 2" id="KW-0694">RNA-binding</keyword>
<dbReference type="InterPro" id="IPR055359">
    <property type="entry name" value="Nip7_N_euk"/>
</dbReference>
<dbReference type="FunFam" id="3.10.450.220:FF:000001">
    <property type="entry name" value="60S ribosome subunit biogenesis protein NIP7 homolog"/>
    <property type="match status" value="1"/>
</dbReference>
<evidence type="ECO:0000256" key="2">
    <source>
        <dbReference type="PIRNR" id="PIRNR017190"/>
    </source>
</evidence>
<dbReference type="InterPro" id="IPR016686">
    <property type="entry name" value="Ribosomal_synth_fac_NIP7"/>
</dbReference>
<evidence type="ECO:0000259" key="3">
    <source>
        <dbReference type="Pfam" id="PF03657"/>
    </source>
</evidence>
<dbReference type="GO" id="GO:0042255">
    <property type="term" value="P:ribosome assembly"/>
    <property type="evidence" value="ECO:0007669"/>
    <property type="project" value="InterPro"/>
</dbReference>
<dbReference type="EnsemblMetazoa" id="SMAR013595-RA">
    <property type="protein sequence ID" value="SMAR013595-PA"/>
    <property type="gene ID" value="SMAR013595"/>
</dbReference>
<dbReference type="eggNOG" id="KOG3492">
    <property type="taxonomic scope" value="Eukaryota"/>
</dbReference>
<reference evidence="5" key="2">
    <citation type="submission" date="2015-02" db="UniProtKB">
        <authorList>
            <consortium name="EnsemblMetazoa"/>
        </authorList>
    </citation>
    <scope>IDENTIFICATION</scope>
</reference>